<evidence type="ECO:0000313" key="1">
    <source>
        <dbReference type="EMBL" id="SIT11336.1"/>
    </source>
</evidence>
<dbReference type="Proteomes" id="UP000185678">
    <property type="component" value="Unassembled WGS sequence"/>
</dbReference>
<dbReference type="AlphaFoldDB" id="A0A1N7PL94"/>
<name>A0A1N7PL94_9PROT</name>
<organism evidence="1 2">
    <name type="scientific">Insolitispirillum peregrinum</name>
    <dbReference type="NCBI Taxonomy" id="80876"/>
    <lineage>
        <taxon>Bacteria</taxon>
        <taxon>Pseudomonadati</taxon>
        <taxon>Pseudomonadota</taxon>
        <taxon>Alphaproteobacteria</taxon>
        <taxon>Rhodospirillales</taxon>
        <taxon>Novispirillaceae</taxon>
        <taxon>Insolitispirillum</taxon>
    </lineage>
</organism>
<sequence length="372" mass="41463">MGYEEKITGQKMSTHDNPVESLLAAMRSRMPWETAQKVLVSADLPRGRGWDQTTAKLLEKDWSAEEIAELTRLYKEHLLCGEKSVSFYNLSPESMVKLRDAVAKAEIEPGILTDTYPFPIEQGALEASKPSKPVLLAVEKDDDAIAVIFSSIRQVIIREEISFDDLPEETAEILSGFSEVIGLKKVKIQSFEVLWVPHEGNLVTVLVDCPRGLPQEGVGFIHACLQERFAKLFGEGLFEAPINLFPLIEALYKDRTQGNVVELAFCTTTASIKHEKMRRSGTCLRTEIYHKAGMQALNGEIEPFRISIEWLCQVGVVVTKPELSLNSRSELTLATNPILTAGVVRKCMGRLDFDAVRSKILPLMLSENVDAD</sequence>
<accession>A0A1N7PL94</accession>
<dbReference type="EMBL" id="FTOA01000007">
    <property type="protein sequence ID" value="SIT11336.1"/>
    <property type="molecule type" value="Genomic_DNA"/>
</dbReference>
<evidence type="ECO:0000313" key="2">
    <source>
        <dbReference type="Proteomes" id="UP000185678"/>
    </source>
</evidence>
<dbReference type="STRING" id="80876.SAMN05421779_10756"/>
<gene>
    <name evidence="1" type="ORF">SAMN05421779_10756</name>
</gene>
<protein>
    <submittedName>
        <fullName evidence="1">Uncharacterized protein</fullName>
    </submittedName>
</protein>
<keyword evidence="2" id="KW-1185">Reference proteome</keyword>
<reference evidence="1 2" key="1">
    <citation type="submission" date="2017-01" db="EMBL/GenBank/DDBJ databases">
        <authorList>
            <person name="Mah S.A."/>
            <person name="Swanson W.J."/>
            <person name="Moy G.W."/>
            <person name="Vacquier V.D."/>
        </authorList>
    </citation>
    <scope>NUCLEOTIDE SEQUENCE [LARGE SCALE GENOMIC DNA]</scope>
    <source>
        <strain evidence="1 2">DSM 11589</strain>
    </source>
</reference>
<proteinExistence type="predicted"/>